<dbReference type="OrthoDB" id="9794816at2"/>
<dbReference type="InterPro" id="IPR017926">
    <property type="entry name" value="GATASE"/>
</dbReference>
<protein>
    <submittedName>
        <fullName evidence="3">Glutamine amidotransferase</fullName>
    </submittedName>
</protein>
<dbReference type="EMBL" id="MCRJ01000015">
    <property type="protein sequence ID" value="ODN71687.1"/>
    <property type="molecule type" value="Genomic_DNA"/>
</dbReference>
<dbReference type="CDD" id="cd01741">
    <property type="entry name" value="GATase1_1"/>
    <property type="match status" value="1"/>
</dbReference>
<feature type="region of interest" description="Disordered" evidence="1">
    <location>
        <begin position="242"/>
        <end position="264"/>
    </location>
</feature>
<dbReference type="InterPro" id="IPR029062">
    <property type="entry name" value="Class_I_gatase-like"/>
</dbReference>
<keyword evidence="3" id="KW-0315">Glutamine amidotransferase</keyword>
<dbReference type="PATRIC" id="fig|1439726.3.peg.972"/>
<dbReference type="Pfam" id="PF00117">
    <property type="entry name" value="GATase"/>
    <property type="match status" value="1"/>
</dbReference>
<feature type="domain" description="Glutamine amidotransferase" evidence="2">
    <location>
        <begin position="20"/>
        <end position="182"/>
    </location>
</feature>
<dbReference type="Gene3D" id="3.40.50.880">
    <property type="match status" value="1"/>
</dbReference>
<dbReference type="SUPFAM" id="SSF52317">
    <property type="entry name" value="Class I glutamine amidotransferase-like"/>
    <property type="match status" value="1"/>
</dbReference>
<sequence length="264" mass="28194">MRVLVALNHPRTNLGTVGLALAEAGATLDIVQCHEGEALPATHDGFDALVVYGGGQNALADDEHPYLPHLAGLTRAFGEAGKAVLGICLGSQIIARGHGAKNIIGREIEFGWQEIRPTPAGRDDPMIAALGEGAALFEWHNDTFELPEGAVHLAENAHTRHQCFRIGRAVYACQFHFEAHRQAVGEWVEDYAELIAREVPGWLDRYGEEAGTRGAEADATGMAIARAWVGLIRPDAAAETADQSASMVTPWSPTPISSALSFSS</sequence>
<keyword evidence="4" id="KW-1185">Reference proteome</keyword>
<dbReference type="PANTHER" id="PTHR42695:SF5">
    <property type="entry name" value="GLUTAMINE AMIDOTRANSFERASE YLR126C-RELATED"/>
    <property type="match status" value="1"/>
</dbReference>
<evidence type="ECO:0000313" key="4">
    <source>
        <dbReference type="Proteomes" id="UP000094622"/>
    </source>
</evidence>
<accession>A0A1E3H5U4</accession>
<dbReference type="GO" id="GO:0016740">
    <property type="term" value="F:transferase activity"/>
    <property type="evidence" value="ECO:0007669"/>
    <property type="project" value="UniProtKB-KW"/>
</dbReference>
<name>A0A1E3H5U4_9HYPH</name>
<dbReference type="GO" id="GO:0005829">
    <property type="term" value="C:cytosol"/>
    <property type="evidence" value="ECO:0007669"/>
    <property type="project" value="TreeGrafter"/>
</dbReference>
<gene>
    <name evidence="3" type="ORF">A6302_00931</name>
</gene>
<evidence type="ECO:0000259" key="2">
    <source>
        <dbReference type="Pfam" id="PF00117"/>
    </source>
</evidence>
<evidence type="ECO:0000256" key="1">
    <source>
        <dbReference type="SAM" id="MobiDB-lite"/>
    </source>
</evidence>
<dbReference type="PROSITE" id="PS51273">
    <property type="entry name" value="GATASE_TYPE_1"/>
    <property type="match status" value="1"/>
</dbReference>
<reference evidence="3 4" key="1">
    <citation type="submission" date="2016-07" db="EMBL/GenBank/DDBJ databases">
        <title>Draft Genome Sequence of Methylobrevis pamukkalensis PK2.</title>
        <authorList>
            <person name="Vasilenko O.V."/>
            <person name="Doronina N.V."/>
            <person name="Shmareva M.N."/>
            <person name="Tarlachkov S.V."/>
            <person name="Mustakhimov I."/>
            <person name="Trotsenko Y.A."/>
        </authorList>
    </citation>
    <scope>NUCLEOTIDE SEQUENCE [LARGE SCALE GENOMIC DNA]</scope>
    <source>
        <strain evidence="3 4">PK2</strain>
    </source>
</reference>
<dbReference type="RefSeq" id="WP_069305980.1">
    <property type="nucleotide sequence ID" value="NZ_MCRJ01000015.1"/>
</dbReference>
<organism evidence="3 4">
    <name type="scientific">Methylobrevis pamukkalensis</name>
    <dbReference type="NCBI Taxonomy" id="1439726"/>
    <lineage>
        <taxon>Bacteria</taxon>
        <taxon>Pseudomonadati</taxon>
        <taxon>Pseudomonadota</taxon>
        <taxon>Alphaproteobacteria</taxon>
        <taxon>Hyphomicrobiales</taxon>
        <taxon>Pleomorphomonadaceae</taxon>
        <taxon>Methylobrevis</taxon>
    </lineage>
</organism>
<dbReference type="AlphaFoldDB" id="A0A1E3H5U4"/>
<dbReference type="PANTHER" id="PTHR42695">
    <property type="entry name" value="GLUTAMINE AMIDOTRANSFERASE YLR126C-RELATED"/>
    <property type="match status" value="1"/>
</dbReference>
<dbReference type="InterPro" id="IPR044992">
    <property type="entry name" value="ChyE-like"/>
</dbReference>
<keyword evidence="3" id="KW-0808">Transferase</keyword>
<proteinExistence type="predicted"/>
<dbReference type="Proteomes" id="UP000094622">
    <property type="component" value="Unassembled WGS sequence"/>
</dbReference>
<comment type="caution">
    <text evidence="3">The sequence shown here is derived from an EMBL/GenBank/DDBJ whole genome shotgun (WGS) entry which is preliminary data.</text>
</comment>
<evidence type="ECO:0000313" key="3">
    <source>
        <dbReference type="EMBL" id="ODN71687.1"/>
    </source>
</evidence>